<feature type="compositionally biased region" description="Polar residues" evidence="1">
    <location>
        <begin position="17"/>
        <end position="26"/>
    </location>
</feature>
<name>A0ABD1G9L8_SALDI</name>
<reference evidence="2 3" key="1">
    <citation type="submission" date="2024-06" db="EMBL/GenBank/DDBJ databases">
        <title>A chromosome level genome sequence of Diviner's sage (Salvia divinorum).</title>
        <authorList>
            <person name="Ford S.A."/>
            <person name="Ro D.-K."/>
            <person name="Ness R.W."/>
            <person name="Phillips M.A."/>
        </authorList>
    </citation>
    <scope>NUCLEOTIDE SEQUENCE [LARGE SCALE GENOMIC DNA]</scope>
    <source>
        <strain evidence="2">SAF-2024a</strain>
        <tissue evidence="2">Leaf</tissue>
    </source>
</reference>
<accession>A0ABD1G9L8</accession>
<organism evidence="2 3">
    <name type="scientific">Salvia divinorum</name>
    <name type="common">Maria pastora</name>
    <name type="synonym">Diviner's sage</name>
    <dbReference type="NCBI Taxonomy" id="28513"/>
    <lineage>
        <taxon>Eukaryota</taxon>
        <taxon>Viridiplantae</taxon>
        <taxon>Streptophyta</taxon>
        <taxon>Embryophyta</taxon>
        <taxon>Tracheophyta</taxon>
        <taxon>Spermatophyta</taxon>
        <taxon>Magnoliopsida</taxon>
        <taxon>eudicotyledons</taxon>
        <taxon>Gunneridae</taxon>
        <taxon>Pentapetalae</taxon>
        <taxon>asterids</taxon>
        <taxon>lamiids</taxon>
        <taxon>Lamiales</taxon>
        <taxon>Lamiaceae</taxon>
        <taxon>Nepetoideae</taxon>
        <taxon>Mentheae</taxon>
        <taxon>Salviinae</taxon>
        <taxon>Salvia</taxon>
        <taxon>Salvia subgen. Calosphace</taxon>
    </lineage>
</organism>
<proteinExistence type="predicted"/>
<evidence type="ECO:0000256" key="1">
    <source>
        <dbReference type="SAM" id="MobiDB-lite"/>
    </source>
</evidence>
<evidence type="ECO:0000313" key="2">
    <source>
        <dbReference type="EMBL" id="KAL1540779.1"/>
    </source>
</evidence>
<protein>
    <submittedName>
        <fullName evidence="2">Uncharacterized protein</fullName>
    </submittedName>
</protein>
<dbReference type="EMBL" id="JBEAFC010000009">
    <property type="protein sequence ID" value="KAL1540779.1"/>
    <property type="molecule type" value="Genomic_DNA"/>
</dbReference>
<comment type="caution">
    <text evidence="2">The sequence shown here is derived from an EMBL/GenBank/DDBJ whole genome shotgun (WGS) entry which is preliminary data.</text>
</comment>
<keyword evidence="3" id="KW-1185">Reference proteome</keyword>
<feature type="region of interest" description="Disordered" evidence="1">
    <location>
        <begin position="1"/>
        <end position="26"/>
    </location>
</feature>
<gene>
    <name evidence="2" type="ORF">AAHA92_25082</name>
</gene>
<dbReference type="Proteomes" id="UP001567538">
    <property type="component" value="Unassembled WGS sequence"/>
</dbReference>
<sequence length="127" mass="13904">MAEAHSEGGGEEGVGPSYSNSDGDLLSKMTQMITGLKNELRSDVKASEIRMQALHNTMLEEINAVKRNRSSRSSTPREASIPNVIPKAYNGEERYDGEQLGIGVVIGRMTVLGEKMEFMVVLVMRMG</sequence>
<dbReference type="AlphaFoldDB" id="A0ABD1G9L8"/>
<evidence type="ECO:0000313" key="3">
    <source>
        <dbReference type="Proteomes" id="UP001567538"/>
    </source>
</evidence>